<name>A0AAD4QV17_9BILA</name>
<feature type="compositionally biased region" description="Low complexity" evidence="1">
    <location>
        <begin position="51"/>
        <end position="68"/>
    </location>
</feature>
<dbReference type="Proteomes" id="UP001201812">
    <property type="component" value="Unassembled WGS sequence"/>
</dbReference>
<reference evidence="3" key="1">
    <citation type="submission" date="2022-01" db="EMBL/GenBank/DDBJ databases">
        <title>Genome Sequence Resource for Two Populations of Ditylenchus destructor, the Migratory Endoparasitic Phytonematode.</title>
        <authorList>
            <person name="Zhang H."/>
            <person name="Lin R."/>
            <person name="Xie B."/>
        </authorList>
    </citation>
    <scope>NUCLEOTIDE SEQUENCE</scope>
    <source>
        <strain evidence="3">BazhouSP</strain>
    </source>
</reference>
<keyword evidence="4" id="KW-1185">Reference proteome</keyword>
<feature type="chain" id="PRO_5042085829" evidence="2">
    <location>
        <begin position="21"/>
        <end position="86"/>
    </location>
</feature>
<evidence type="ECO:0000313" key="4">
    <source>
        <dbReference type="Proteomes" id="UP001201812"/>
    </source>
</evidence>
<gene>
    <name evidence="3" type="ORF">DdX_15121</name>
</gene>
<protein>
    <submittedName>
        <fullName evidence="3">Uncharacterized protein</fullName>
    </submittedName>
</protein>
<feature type="compositionally biased region" description="Basic residues" evidence="1">
    <location>
        <begin position="40"/>
        <end position="50"/>
    </location>
</feature>
<keyword evidence="2" id="KW-0732">Signal</keyword>
<feature type="region of interest" description="Disordered" evidence="1">
    <location>
        <begin position="26"/>
        <end position="86"/>
    </location>
</feature>
<organism evidence="3 4">
    <name type="scientific">Ditylenchus destructor</name>
    <dbReference type="NCBI Taxonomy" id="166010"/>
    <lineage>
        <taxon>Eukaryota</taxon>
        <taxon>Metazoa</taxon>
        <taxon>Ecdysozoa</taxon>
        <taxon>Nematoda</taxon>
        <taxon>Chromadorea</taxon>
        <taxon>Rhabditida</taxon>
        <taxon>Tylenchina</taxon>
        <taxon>Tylenchomorpha</taxon>
        <taxon>Sphaerularioidea</taxon>
        <taxon>Anguinidae</taxon>
        <taxon>Anguininae</taxon>
        <taxon>Ditylenchus</taxon>
    </lineage>
</organism>
<sequence>MKSLFFLTILLVAVLGMSYGFTYFSHHRRSNSNSDEHGQQAHRVRGHRNYTGRPPGSLPTGPSPSTGSANQRVPVNMISSTPSSIR</sequence>
<feature type="compositionally biased region" description="Polar residues" evidence="1">
    <location>
        <begin position="69"/>
        <end position="86"/>
    </location>
</feature>
<evidence type="ECO:0000256" key="1">
    <source>
        <dbReference type="SAM" id="MobiDB-lite"/>
    </source>
</evidence>
<evidence type="ECO:0000256" key="2">
    <source>
        <dbReference type="SAM" id="SignalP"/>
    </source>
</evidence>
<proteinExistence type="predicted"/>
<accession>A0AAD4QV17</accession>
<dbReference type="EMBL" id="JAKKPZ010000088">
    <property type="protein sequence ID" value="KAI1703062.1"/>
    <property type="molecule type" value="Genomic_DNA"/>
</dbReference>
<dbReference type="AlphaFoldDB" id="A0AAD4QV17"/>
<evidence type="ECO:0000313" key="3">
    <source>
        <dbReference type="EMBL" id="KAI1703062.1"/>
    </source>
</evidence>
<feature type="signal peptide" evidence="2">
    <location>
        <begin position="1"/>
        <end position="20"/>
    </location>
</feature>
<comment type="caution">
    <text evidence="3">The sequence shown here is derived from an EMBL/GenBank/DDBJ whole genome shotgun (WGS) entry which is preliminary data.</text>
</comment>